<gene>
    <name evidence="2" type="ORF">Pmani_037285</name>
</gene>
<proteinExistence type="predicted"/>
<evidence type="ECO:0000256" key="1">
    <source>
        <dbReference type="SAM" id="MobiDB-lite"/>
    </source>
</evidence>
<sequence>MKGKEQESKDDDGVTQEGVGPLLTLLPSSSLSSLHHCNSPVKLIPVTRALLPTDTPSTRSSCHLHGPLSFALPVSPAQMSFTSARHLLPL</sequence>
<dbReference type="AlphaFoldDB" id="A0AAE1NH48"/>
<protein>
    <submittedName>
        <fullName evidence="2">Uncharacterized protein</fullName>
    </submittedName>
</protein>
<reference evidence="2" key="1">
    <citation type="submission" date="2023-11" db="EMBL/GenBank/DDBJ databases">
        <title>Genome assemblies of two species of porcelain crab, Petrolisthes cinctipes and Petrolisthes manimaculis (Anomura: Porcellanidae).</title>
        <authorList>
            <person name="Angst P."/>
        </authorList>
    </citation>
    <scope>NUCLEOTIDE SEQUENCE</scope>
    <source>
        <strain evidence="2">PB745_02</strain>
        <tissue evidence="2">Gill</tissue>
    </source>
</reference>
<dbReference type="EMBL" id="JAWZYT010005730">
    <property type="protein sequence ID" value="KAK4289768.1"/>
    <property type="molecule type" value="Genomic_DNA"/>
</dbReference>
<keyword evidence="3" id="KW-1185">Reference proteome</keyword>
<evidence type="ECO:0000313" key="3">
    <source>
        <dbReference type="Proteomes" id="UP001292094"/>
    </source>
</evidence>
<feature type="region of interest" description="Disordered" evidence="1">
    <location>
        <begin position="1"/>
        <end position="21"/>
    </location>
</feature>
<dbReference type="Proteomes" id="UP001292094">
    <property type="component" value="Unassembled WGS sequence"/>
</dbReference>
<organism evidence="2 3">
    <name type="scientific">Petrolisthes manimaculis</name>
    <dbReference type="NCBI Taxonomy" id="1843537"/>
    <lineage>
        <taxon>Eukaryota</taxon>
        <taxon>Metazoa</taxon>
        <taxon>Ecdysozoa</taxon>
        <taxon>Arthropoda</taxon>
        <taxon>Crustacea</taxon>
        <taxon>Multicrustacea</taxon>
        <taxon>Malacostraca</taxon>
        <taxon>Eumalacostraca</taxon>
        <taxon>Eucarida</taxon>
        <taxon>Decapoda</taxon>
        <taxon>Pleocyemata</taxon>
        <taxon>Anomura</taxon>
        <taxon>Galatheoidea</taxon>
        <taxon>Porcellanidae</taxon>
        <taxon>Petrolisthes</taxon>
    </lineage>
</organism>
<name>A0AAE1NH48_9EUCA</name>
<accession>A0AAE1NH48</accession>
<comment type="caution">
    <text evidence="2">The sequence shown here is derived from an EMBL/GenBank/DDBJ whole genome shotgun (WGS) entry which is preliminary data.</text>
</comment>
<evidence type="ECO:0000313" key="2">
    <source>
        <dbReference type="EMBL" id="KAK4289768.1"/>
    </source>
</evidence>